<reference evidence="13" key="1">
    <citation type="journal article" date="2021" name="Nat. Microbiol.">
        <title>Cocultivation of an ultrasmall environmental parasitic bacterium with lytic ability against bacteria associated with wastewater foams.</title>
        <authorList>
            <person name="Batinovic S."/>
            <person name="Rose J.J.A."/>
            <person name="Ratcliffe J."/>
            <person name="Seviour R.J."/>
            <person name="Petrovski S."/>
        </authorList>
    </citation>
    <scope>NUCLEOTIDE SEQUENCE</scope>
    <source>
        <strain evidence="13">JR1</strain>
    </source>
</reference>
<keyword evidence="4 10" id="KW-0808">Transferase</keyword>
<keyword evidence="7 10" id="KW-0472">Membrane</keyword>
<evidence type="ECO:0000256" key="6">
    <source>
        <dbReference type="ARBA" id="ARBA00022984"/>
    </source>
</evidence>
<feature type="domain" description="Glycosyltransferase family 28 N-terminal" evidence="11">
    <location>
        <begin position="3"/>
        <end position="161"/>
    </location>
</feature>
<dbReference type="GO" id="GO:0005975">
    <property type="term" value="P:carbohydrate metabolic process"/>
    <property type="evidence" value="ECO:0007669"/>
    <property type="project" value="InterPro"/>
</dbReference>
<dbReference type="KEGG" id="mama:GII36_01850"/>
<keyword evidence="5 10" id="KW-0133">Cell shape</keyword>
<sequence length="381" mass="40499">MKILAVGGGSGGHVTPVAAVVEQLAELEGDKSIDVLFVCDRGFAPQARGIMSNVSVPVAVRTVTSGKLRRYPHLSFWQHFAHISIVGSNLVDMFKVAIGFFQSLVLIAQFRPDVVLAKGGFVCLPVGFAAWCLRRPLVIHDSDARPGLTARLLVRFATTIATGFPLKNYTYPSAKSHYVGVPIDQAYSPVSAEEQAAYKQALGYDPTKPMLMAFGGGLGSVNINDAAADLARALGDGVTVYNGTGTAHVERAEQRGAGLMNYHPEGFVYGLHDIMAAADLVITRASATALQELAGMSKPTIAVPGRQLADQHYNAKIFGAADAVVVLQDDELATGDRLTTTVRELLDSPDRRDALAQSFHTFAKPDAALQLAKLVIAAAKS</sequence>
<evidence type="ECO:0000256" key="1">
    <source>
        <dbReference type="ARBA" id="ARBA00022475"/>
    </source>
</evidence>
<keyword evidence="1 10" id="KW-1003">Cell membrane</keyword>
<dbReference type="Proteomes" id="UP001059824">
    <property type="component" value="Chromosome"/>
</dbReference>
<feature type="domain" description="Glycosyl transferase family 28 C-terminal" evidence="12">
    <location>
        <begin position="211"/>
        <end position="368"/>
    </location>
</feature>
<comment type="catalytic activity">
    <reaction evidence="10">
        <text>di-trans,octa-cis-undecaprenyl diphospho-N-acetyl-alpha-D-muramoyl-L-alanyl-D-glutamyl-meso-2,6-diaminopimeloyl-D-alanyl-D-alanine + UDP-N-acetyl-alpha-D-glucosamine = di-trans,octa-cis-undecaprenyl diphospho-[N-acetyl-alpha-D-glucosaminyl-(1-&gt;4)]-N-acetyl-alpha-D-muramoyl-L-alanyl-D-glutamyl-meso-2,6-diaminopimeloyl-D-alanyl-D-alanine + UDP + H(+)</text>
        <dbReference type="Rhea" id="RHEA:31227"/>
        <dbReference type="ChEBI" id="CHEBI:15378"/>
        <dbReference type="ChEBI" id="CHEBI:57705"/>
        <dbReference type="ChEBI" id="CHEBI:58223"/>
        <dbReference type="ChEBI" id="CHEBI:61387"/>
        <dbReference type="ChEBI" id="CHEBI:61388"/>
        <dbReference type="EC" id="2.4.1.227"/>
    </reaction>
</comment>
<dbReference type="InterPro" id="IPR004276">
    <property type="entry name" value="GlycoTrans_28_N"/>
</dbReference>
<dbReference type="Pfam" id="PF03033">
    <property type="entry name" value="Glyco_transf_28"/>
    <property type="match status" value="1"/>
</dbReference>
<dbReference type="CDD" id="cd03785">
    <property type="entry name" value="GT28_MurG"/>
    <property type="match status" value="1"/>
</dbReference>
<evidence type="ECO:0000313" key="13">
    <source>
        <dbReference type="EMBL" id="QHN42592.1"/>
    </source>
</evidence>
<accession>A0A857MLX0</accession>
<comment type="pathway">
    <text evidence="10">Cell wall biogenesis; peptidoglycan biosynthesis.</text>
</comment>
<evidence type="ECO:0000256" key="5">
    <source>
        <dbReference type="ARBA" id="ARBA00022960"/>
    </source>
</evidence>
<comment type="subcellular location">
    <subcellularLocation>
        <location evidence="10">Cell membrane</location>
        <topology evidence="10">Peripheral membrane protein</topology>
        <orientation evidence="10">Cytoplasmic side</orientation>
    </subcellularLocation>
</comment>
<feature type="binding site" evidence="10">
    <location>
        <begin position="10"/>
        <end position="12"/>
    </location>
    <ligand>
        <name>UDP-N-acetyl-alpha-D-glucosamine</name>
        <dbReference type="ChEBI" id="CHEBI:57705"/>
    </ligand>
</feature>
<feature type="binding site" evidence="10">
    <location>
        <position position="311"/>
    </location>
    <ligand>
        <name>UDP-N-acetyl-alpha-D-glucosamine</name>
        <dbReference type="ChEBI" id="CHEBI:57705"/>
    </ligand>
</feature>
<evidence type="ECO:0000313" key="14">
    <source>
        <dbReference type="Proteomes" id="UP001059824"/>
    </source>
</evidence>
<evidence type="ECO:0000256" key="8">
    <source>
        <dbReference type="ARBA" id="ARBA00023306"/>
    </source>
</evidence>
<dbReference type="InterPro" id="IPR006009">
    <property type="entry name" value="GlcNAc_MurG"/>
</dbReference>
<dbReference type="AlphaFoldDB" id="A0A857MLX0"/>
<dbReference type="Pfam" id="PF04101">
    <property type="entry name" value="Glyco_tran_28_C"/>
    <property type="match status" value="1"/>
</dbReference>
<keyword evidence="3 10" id="KW-0328">Glycosyltransferase</keyword>
<dbReference type="InterPro" id="IPR007235">
    <property type="entry name" value="Glyco_trans_28_C"/>
</dbReference>
<proteinExistence type="inferred from homology"/>
<comment type="caution">
    <text evidence="10">Lacks conserved residue(s) required for the propagation of feature annotation.</text>
</comment>
<evidence type="ECO:0000256" key="4">
    <source>
        <dbReference type="ARBA" id="ARBA00022679"/>
    </source>
</evidence>
<dbReference type="EMBL" id="CP045921">
    <property type="protein sequence ID" value="QHN42592.1"/>
    <property type="molecule type" value="Genomic_DNA"/>
</dbReference>
<dbReference type="UniPathway" id="UPA00219"/>
<dbReference type="GO" id="GO:0005886">
    <property type="term" value="C:plasma membrane"/>
    <property type="evidence" value="ECO:0007669"/>
    <property type="project" value="UniProtKB-SubCell"/>
</dbReference>
<dbReference type="GO" id="GO:0071555">
    <property type="term" value="P:cell wall organization"/>
    <property type="evidence" value="ECO:0007669"/>
    <property type="project" value="UniProtKB-KW"/>
</dbReference>
<evidence type="ECO:0000259" key="12">
    <source>
        <dbReference type="Pfam" id="PF04101"/>
    </source>
</evidence>
<comment type="similarity">
    <text evidence="10">Belongs to the glycosyltransferase 28 family. MurG subfamily.</text>
</comment>
<keyword evidence="9 10" id="KW-0961">Cell wall biogenesis/degradation</keyword>
<dbReference type="GO" id="GO:0050511">
    <property type="term" value="F:undecaprenyldiphospho-muramoylpentapeptide beta-N-acetylglucosaminyltransferase activity"/>
    <property type="evidence" value="ECO:0007669"/>
    <property type="project" value="UniProtKB-UniRule"/>
</dbReference>
<organism evidence="13 14">
    <name type="scientific">Candidatus Mycosynbacter amalyticus</name>
    <dbReference type="NCBI Taxonomy" id="2665156"/>
    <lineage>
        <taxon>Bacteria</taxon>
        <taxon>Candidatus Saccharimonadota</taxon>
        <taxon>Candidatus Saccharimonadota incertae sedis</taxon>
        <taxon>Candidatus Mycosynbacter</taxon>
    </lineage>
</organism>
<evidence type="ECO:0000256" key="10">
    <source>
        <dbReference type="HAMAP-Rule" id="MF_00033"/>
    </source>
</evidence>
<dbReference type="GO" id="GO:0008360">
    <property type="term" value="P:regulation of cell shape"/>
    <property type="evidence" value="ECO:0007669"/>
    <property type="project" value="UniProtKB-KW"/>
</dbReference>
<dbReference type="GO" id="GO:0009252">
    <property type="term" value="P:peptidoglycan biosynthetic process"/>
    <property type="evidence" value="ECO:0007669"/>
    <property type="project" value="UniProtKB-UniRule"/>
</dbReference>
<comment type="function">
    <text evidence="10">Cell wall formation. Catalyzes the transfer of a GlcNAc subunit on undecaprenyl-pyrophosphoryl-MurNAc-pentapeptide (lipid intermediate I) to form undecaprenyl-pyrophosphoryl-MurNAc-(pentapeptide)GlcNAc (lipid intermediate II).</text>
</comment>
<dbReference type="EC" id="2.4.1.227" evidence="10"/>
<dbReference type="SUPFAM" id="SSF53756">
    <property type="entry name" value="UDP-Glycosyltransferase/glycogen phosphorylase"/>
    <property type="match status" value="1"/>
</dbReference>
<evidence type="ECO:0000256" key="7">
    <source>
        <dbReference type="ARBA" id="ARBA00023136"/>
    </source>
</evidence>
<evidence type="ECO:0000256" key="2">
    <source>
        <dbReference type="ARBA" id="ARBA00022618"/>
    </source>
</evidence>
<keyword evidence="8 10" id="KW-0131">Cell cycle</keyword>
<name>A0A857MLX0_9BACT</name>
<gene>
    <name evidence="10" type="primary">murG</name>
    <name evidence="13" type="ORF">GII36_01850</name>
</gene>
<dbReference type="PANTHER" id="PTHR21015:SF27">
    <property type="entry name" value="UDP-N-ACETYLGLUCOSAMINE--N-ACETYLMURAMYL-(PENTAPEPTIDE) PYROPHOSPHORYL-UNDECAPRENOL N-ACETYLGLUCOSAMINE TRANSFERASE"/>
    <property type="match status" value="1"/>
</dbReference>
<keyword evidence="2 10" id="KW-0132">Cell division</keyword>
<protein>
    <recommendedName>
        <fullName evidence="10">UDP-N-acetylglucosamine--N-acetylmuramyl-(pentapeptide) pyrophosphoryl-undecaprenol N-acetylglucosamine transferase</fullName>
        <ecNumber evidence="10">2.4.1.227</ecNumber>
    </recommendedName>
    <alternativeName>
        <fullName evidence="10">Undecaprenyl-PP-MurNAc-pentapeptide-UDPGlcNAc GlcNAc transferase</fullName>
    </alternativeName>
</protein>
<keyword evidence="6 10" id="KW-0573">Peptidoglycan synthesis</keyword>
<dbReference type="Gene3D" id="3.40.50.2000">
    <property type="entry name" value="Glycogen Phosphorylase B"/>
    <property type="match status" value="2"/>
</dbReference>
<evidence type="ECO:0000256" key="9">
    <source>
        <dbReference type="ARBA" id="ARBA00023316"/>
    </source>
</evidence>
<evidence type="ECO:0000256" key="3">
    <source>
        <dbReference type="ARBA" id="ARBA00022676"/>
    </source>
</evidence>
<keyword evidence="14" id="KW-1185">Reference proteome</keyword>
<evidence type="ECO:0000259" key="11">
    <source>
        <dbReference type="Pfam" id="PF03033"/>
    </source>
</evidence>
<dbReference type="HAMAP" id="MF_00033">
    <property type="entry name" value="MurG"/>
    <property type="match status" value="1"/>
</dbReference>
<dbReference type="PANTHER" id="PTHR21015">
    <property type="entry name" value="UDP-N-ACETYLGLUCOSAMINE--N-ACETYLMURAMYL-(PENTAPEPTIDE) PYROPHOSPHORYL-UNDECAPRENOL N-ACETYLGLUCOSAMINE TRANSFERASE 1"/>
    <property type="match status" value="1"/>
</dbReference>
<dbReference type="GO" id="GO:0051301">
    <property type="term" value="P:cell division"/>
    <property type="evidence" value="ECO:0007669"/>
    <property type="project" value="UniProtKB-KW"/>
</dbReference>
<dbReference type="RefSeq" id="WP_260764003.1">
    <property type="nucleotide sequence ID" value="NZ_CP045921.1"/>
</dbReference>